<accession>A0A4P7VMV0</accession>
<dbReference type="InterPro" id="IPR043769">
    <property type="entry name" value="DUF5715"/>
</dbReference>
<dbReference type="Proteomes" id="UP000297031">
    <property type="component" value="Chromosome"/>
</dbReference>
<name>A0A4P7VMV0_9BACT</name>
<dbReference type="AlphaFoldDB" id="A0A4P7VMV0"/>
<evidence type="ECO:0000313" key="2">
    <source>
        <dbReference type="Proteomes" id="UP000297031"/>
    </source>
</evidence>
<proteinExistence type="predicted"/>
<dbReference type="EMBL" id="CP039393">
    <property type="protein sequence ID" value="QCD36306.1"/>
    <property type="molecule type" value="Genomic_DNA"/>
</dbReference>
<dbReference type="Pfam" id="PF18979">
    <property type="entry name" value="DUF5715"/>
    <property type="match status" value="1"/>
</dbReference>
<reference evidence="1 2" key="1">
    <citation type="submission" date="2019-02" db="EMBL/GenBank/DDBJ databases">
        <title>Isolation and identification of novel species under the genus Muribaculum.</title>
        <authorList>
            <person name="Miyake S."/>
            <person name="Ding Y."/>
            <person name="Low A."/>
            <person name="Soh M."/>
            <person name="Seedorf H."/>
        </authorList>
    </citation>
    <scope>NUCLEOTIDE SEQUENCE [LARGE SCALE GENOMIC DNA]</scope>
    <source>
        <strain evidence="1 2">TLL-A4</strain>
    </source>
</reference>
<sequence>MNHITRYITAAIALTAIVWLTVLCTRSCSSDSSQAFPSTVDTINNFYTHLDSMPDGGCVKLKINPIGGSLPRVFNDSNYIHLNEAQAIGIKPISNPADAWHINRPLRHIGTCREYYLDDLTHSLPFLVPEAADLLRDIGQRFNDSLMARGGGSYRLKVTSVLRTGSSVTSLRRRNVNAVEASAHQYGTTFDISYAKFICDSVTVARTQEDLKNLLAEVLKQLRDEQRCYVKYERKQGCFHITARRPKNDNIESSYDGKEQAKES</sequence>
<evidence type="ECO:0000313" key="1">
    <source>
        <dbReference type="EMBL" id="QCD36306.1"/>
    </source>
</evidence>
<dbReference type="RefSeq" id="WP_136410769.1">
    <property type="nucleotide sequence ID" value="NZ_CP039393.1"/>
</dbReference>
<dbReference type="KEGG" id="mgod:E7746_10665"/>
<keyword evidence="2" id="KW-1185">Reference proteome</keyword>
<dbReference type="OrthoDB" id="1523789at2"/>
<protein>
    <submittedName>
        <fullName evidence="1">Uncharacterized protein</fullName>
    </submittedName>
</protein>
<gene>
    <name evidence="1" type="ORF">E7746_10665</name>
</gene>
<organism evidence="1 2">
    <name type="scientific">Muribaculum gordoncarteri</name>
    <dbReference type="NCBI Taxonomy" id="2530390"/>
    <lineage>
        <taxon>Bacteria</taxon>
        <taxon>Pseudomonadati</taxon>
        <taxon>Bacteroidota</taxon>
        <taxon>Bacteroidia</taxon>
        <taxon>Bacteroidales</taxon>
        <taxon>Muribaculaceae</taxon>
        <taxon>Muribaculum</taxon>
    </lineage>
</organism>